<reference evidence="3 4" key="1">
    <citation type="journal article" date="2004" name="Environ. Microbiol.">
        <title>Phylogeny-function analysis of (meta)genomic libraries: screening for expression of ribosomal RNA genes by large-insert library fluorescent in situ hybridization (LIL-FISH).</title>
        <authorList>
            <person name="Leveau J.H."/>
            <person name="Gerards S."/>
            <person name="de Boer W."/>
            <person name="van Veen J.A."/>
        </authorList>
    </citation>
    <scope>NUCLEOTIDE SEQUENCE [LARGE SCALE GENOMIC DNA]</scope>
    <source>
        <strain evidence="3 4">Ter331</strain>
    </source>
</reference>
<feature type="transmembrane region" description="Helical" evidence="1">
    <location>
        <begin position="45"/>
        <end position="63"/>
    </location>
</feature>
<evidence type="ECO:0000313" key="3">
    <source>
        <dbReference type="EMBL" id="AEK61073.1"/>
    </source>
</evidence>
<organism evidence="3 4">
    <name type="scientific">Collimonas fungivorans (strain Ter331)</name>
    <dbReference type="NCBI Taxonomy" id="1005048"/>
    <lineage>
        <taxon>Bacteria</taxon>
        <taxon>Pseudomonadati</taxon>
        <taxon>Pseudomonadota</taxon>
        <taxon>Betaproteobacteria</taxon>
        <taxon>Burkholderiales</taxon>
        <taxon>Oxalobacteraceae</taxon>
        <taxon>Collimonas</taxon>
    </lineage>
</organism>
<reference evidence="3 4" key="4">
    <citation type="journal article" date="2010" name="Environ. Microbiol.">
        <title>The bacterial genus Collimonas: mycophagy, weathering and other adaptive solutions to life in oligotrophic soil environments.</title>
        <authorList>
            <person name="Leveau J.H."/>
            <person name="Uroz S."/>
            <person name="de Boer W."/>
        </authorList>
    </citation>
    <scope>NUCLEOTIDE SEQUENCE [LARGE SCALE GENOMIC DNA]</scope>
    <source>
        <strain evidence="3 4">Ter331</strain>
    </source>
</reference>
<protein>
    <recommendedName>
        <fullName evidence="2">Transglycosylase SLT domain-containing protein</fullName>
    </recommendedName>
</protein>
<keyword evidence="4" id="KW-1185">Reference proteome</keyword>
<dbReference type="EMBL" id="CP002745">
    <property type="protein sequence ID" value="AEK61073.1"/>
    <property type="molecule type" value="Genomic_DNA"/>
</dbReference>
<dbReference type="Gene3D" id="1.10.530.10">
    <property type="match status" value="1"/>
</dbReference>
<dbReference type="AlphaFoldDB" id="G0AJD9"/>
<dbReference type="eggNOG" id="COG0741">
    <property type="taxonomic scope" value="Bacteria"/>
</dbReference>
<keyword evidence="1" id="KW-0812">Transmembrane</keyword>
<dbReference type="Pfam" id="PF01464">
    <property type="entry name" value="SLT"/>
    <property type="match status" value="1"/>
</dbReference>
<reference evidence="4" key="6">
    <citation type="submission" date="2011-05" db="EMBL/GenBank/DDBJ databases">
        <title>Complete sequence of Collimonas fungivorans Ter331.</title>
        <authorList>
            <person name="Leveau J.H."/>
        </authorList>
    </citation>
    <scope>NUCLEOTIDE SEQUENCE [LARGE SCALE GENOMIC DNA]</scope>
    <source>
        <strain evidence="4">Ter331</strain>
    </source>
</reference>
<sequence length="342" mass="36213">MLARSTRALPGWATLDQAKKFGMQSVNGVFYARDTVGGLIATTRITVLFSAMLAIIGFTTMLVKPDLAYKLQNLPLFASSTESKAAPQAAAAAALPEQANAAPKVANLTAPSTANNHVLRMDTLSNKAIKPIDSARQQQWVTSWLSKRYRVAGDATNVFVTTAYKTARETKLDPLLILAVMAIESGLNPFAESPVGAQGLMQVMSKVHEDKFESMGGIKAALNPAANIKVGSMILRDYVTQGGSVEAGLKRYVGAAAFANDGGYGYKVLAEYRRLQDVAIGKNVPSTGSPAPIATPKPRAIQTTVAPSGASPAPAEAAVNVPDPIEHRIQQSDNQFNSLPMT</sequence>
<feature type="domain" description="Transglycosylase SLT" evidence="2">
    <location>
        <begin position="165"/>
        <end position="247"/>
    </location>
</feature>
<dbReference type="SUPFAM" id="SSF53955">
    <property type="entry name" value="Lysozyme-like"/>
    <property type="match status" value="1"/>
</dbReference>
<reference evidence="3 4" key="5">
    <citation type="journal article" date="2011" name="ISME J.">
        <title>Dual transcriptional profiling of a bacterial/fungal confrontation: Collimonas fungivorans versus Aspergillus niger.</title>
        <authorList>
            <person name="Mela F."/>
            <person name="Fritsche K."/>
            <person name="de Boer W."/>
            <person name="van Veen J.A."/>
            <person name="de Graaff L.H."/>
            <person name="van den Berg M."/>
            <person name="Leveau J.H."/>
        </authorList>
    </citation>
    <scope>NUCLEOTIDE SEQUENCE [LARGE SCALE GENOMIC DNA]</scope>
    <source>
        <strain evidence="3 4">Ter331</strain>
    </source>
</reference>
<dbReference type="KEGG" id="cfu:CFU_1241"/>
<dbReference type="HOGENOM" id="CLU_052471_1_1_4"/>
<name>G0AJD9_COLFT</name>
<reference evidence="3 4" key="2">
    <citation type="journal article" date="2006" name="J. Microbiol. Methods">
        <title>Genomic flank-sequencing of plasposon insertion sites for rapid identification of functional genes.</title>
        <authorList>
            <person name="Leveau J.H."/>
            <person name="Gerards S."/>
            <person name="Fritsche K."/>
            <person name="Zondag G."/>
            <person name="van Veen J.A."/>
        </authorList>
    </citation>
    <scope>NUCLEOTIDE SEQUENCE [LARGE SCALE GENOMIC DNA]</scope>
    <source>
        <strain evidence="3 4">Ter331</strain>
    </source>
</reference>
<keyword evidence="1" id="KW-0472">Membrane</keyword>
<dbReference type="Proteomes" id="UP000008392">
    <property type="component" value="Chromosome"/>
</dbReference>
<evidence type="ECO:0000256" key="1">
    <source>
        <dbReference type="SAM" id="Phobius"/>
    </source>
</evidence>
<dbReference type="InterPro" id="IPR023346">
    <property type="entry name" value="Lysozyme-like_dom_sf"/>
</dbReference>
<dbReference type="InterPro" id="IPR008258">
    <property type="entry name" value="Transglycosylase_SLT_dom_1"/>
</dbReference>
<accession>G0AJD9</accession>
<dbReference type="STRING" id="1005048.CFU_1241"/>
<reference evidence="3 4" key="3">
    <citation type="journal article" date="2008" name="FEMS Microbiol. Ecol.">
        <title>Identification and characterization of genes underlying chitinolysis in Collimonas fungivorans Ter331.</title>
        <authorList>
            <person name="Fritsche K."/>
            <person name="de Boer W."/>
            <person name="Gerards S."/>
            <person name="van den Berg M."/>
            <person name="van Veen J.A."/>
            <person name="Leveau J.H."/>
        </authorList>
    </citation>
    <scope>NUCLEOTIDE SEQUENCE [LARGE SCALE GENOMIC DNA]</scope>
    <source>
        <strain evidence="3 4">Ter331</strain>
    </source>
</reference>
<keyword evidence="1" id="KW-1133">Transmembrane helix</keyword>
<proteinExistence type="predicted"/>
<evidence type="ECO:0000259" key="2">
    <source>
        <dbReference type="Pfam" id="PF01464"/>
    </source>
</evidence>
<evidence type="ECO:0000313" key="4">
    <source>
        <dbReference type="Proteomes" id="UP000008392"/>
    </source>
</evidence>
<gene>
    <name evidence="3" type="ordered locus">CFU_1241</name>
</gene>